<gene>
    <name evidence="2" type="ORF">Sangu_2991000</name>
</gene>
<feature type="domain" description="Retrotransposon Copia-like N-terminal" evidence="1">
    <location>
        <begin position="22"/>
        <end position="56"/>
    </location>
</feature>
<dbReference type="EMBL" id="JACGWK010000023">
    <property type="protein sequence ID" value="KAL0308163.1"/>
    <property type="molecule type" value="Genomic_DNA"/>
</dbReference>
<dbReference type="InterPro" id="IPR029472">
    <property type="entry name" value="Copia-like_N"/>
</dbReference>
<proteinExistence type="predicted"/>
<sequence>MDRKFYNFLAQTIQEWYSYPCHLTGKNFLAWSRAVKRALSAKIKLSFITGTCKKPSGDPELIEQWTRVDCMVTSWLLNAITVNVSNAFIYAKSARTLWIALTERYGECNGPQLHQLERDIASITQGDLTKADYITKIQMLSDELAQLRPMPECTCGYACTCDLAKATAALVEQWQLIQFLMGLNDKYDNVRSQILVTEPLPSVNRAYSMTLRVKRQRQVHLDVTVRHDGAIMHAGNFEKRKEGNNFRRKEL</sequence>
<dbReference type="PANTHER" id="PTHR37610">
    <property type="entry name" value="CCHC-TYPE DOMAIN-CONTAINING PROTEIN"/>
    <property type="match status" value="1"/>
</dbReference>
<dbReference type="AlphaFoldDB" id="A0AAW2KNT9"/>
<reference evidence="2" key="1">
    <citation type="submission" date="2020-06" db="EMBL/GenBank/DDBJ databases">
        <authorList>
            <person name="Li T."/>
            <person name="Hu X."/>
            <person name="Zhang T."/>
            <person name="Song X."/>
            <person name="Zhang H."/>
            <person name="Dai N."/>
            <person name="Sheng W."/>
            <person name="Hou X."/>
            <person name="Wei L."/>
        </authorList>
    </citation>
    <scope>NUCLEOTIDE SEQUENCE</scope>
    <source>
        <strain evidence="2">G01</strain>
        <tissue evidence="2">Leaf</tissue>
    </source>
</reference>
<protein>
    <recommendedName>
        <fullName evidence="1">Retrotransposon Copia-like N-terminal domain-containing protein</fullName>
    </recommendedName>
</protein>
<comment type="caution">
    <text evidence="2">The sequence shown here is derived from an EMBL/GenBank/DDBJ whole genome shotgun (WGS) entry which is preliminary data.</text>
</comment>
<reference evidence="2" key="2">
    <citation type="journal article" date="2024" name="Plant">
        <title>Genomic evolution and insights into agronomic trait innovations of Sesamum species.</title>
        <authorList>
            <person name="Miao H."/>
            <person name="Wang L."/>
            <person name="Qu L."/>
            <person name="Liu H."/>
            <person name="Sun Y."/>
            <person name="Le M."/>
            <person name="Wang Q."/>
            <person name="Wei S."/>
            <person name="Zheng Y."/>
            <person name="Lin W."/>
            <person name="Duan Y."/>
            <person name="Cao H."/>
            <person name="Xiong S."/>
            <person name="Wang X."/>
            <person name="Wei L."/>
            <person name="Li C."/>
            <person name="Ma Q."/>
            <person name="Ju M."/>
            <person name="Zhao R."/>
            <person name="Li G."/>
            <person name="Mu C."/>
            <person name="Tian Q."/>
            <person name="Mei H."/>
            <person name="Zhang T."/>
            <person name="Gao T."/>
            <person name="Zhang H."/>
        </authorList>
    </citation>
    <scope>NUCLEOTIDE SEQUENCE</scope>
    <source>
        <strain evidence="2">G01</strain>
    </source>
</reference>
<dbReference type="PANTHER" id="PTHR37610:SF40">
    <property type="entry name" value="OS01G0909600 PROTEIN"/>
    <property type="match status" value="1"/>
</dbReference>
<accession>A0AAW2KNT9</accession>
<evidence type="ECO:0000313" key="2">
    <source>
        <dbReference type="EMBL" id="KAL0308163.1"/>
    </source>
</evidence>
<evidence type="ECO:0000259" key="1">
    <source>
        <dbReference type="Pfam" id="PF14244"/>
    </source>
</evidence>
<dbReference type="Pfam" id="PF14244">
    <property type="entry name" value="Retrotran_gag_3"/>
    <property type="match status" value="1"/>
</dbReference>
<name>A0AAW2KNT9_9LAMI</name>
<organism evidence="2">
    <name type="scientific">Sesamum angustifolium</name>
    <dbReference type="NCBI Taxonomy" id="2727405"/>
    <lineage>
        <taxon>Eukaryota</taxon>
        <taxon>Viridiplantae</taxon>
        <taxon>Streptophyta</taxon>
        <taxon>Embryophyta</taxon>
        <taxon>Tracheophyta</taxon>
        <taxon>Spermatophyta</taxon>
        <taxon>Magnoliopsida</taxon>
        <taxon>eudicotyledons</taxon>
        <taxon>Gunneridae</taxon>
        <taxon>Pentapetalae</taxon>
        <taxon>asterids</taxon>
        <taxon>lamiids</taxon>
        <taxon>Lamiales</taxon>
        <taxon>Pedaliaceae</taxon>
        <taxon>Sesamum</taxon>
    </lineage>
</organism>